<evidence type="ECO:0000259" key="1">
    <source>
        <dbReference type="Pfam" id="PF22059"/>
    </source>
</evidence>
<protein>
    <submittedName>
        <fullName evidence="2">Glycosyltransferase</fullName>
    </submittedName>
</protein>
<dbReference type="Pfam" id="PF13692">
    <property type="entry name" value="Glyco_trans_1_4"/>
    <property type="match status" value="1"/>
</dbReference>
<gene>
    <name evidence="2" type="ORF">JFL75_02510</name>
</gene>
<dbReference type="Pfam" id="PF22059">
    <property type="entry name" value="GumK_N"/>
    <property type="match status" value="1"/>
</dbReference>
<feature type="domain" description="Glucuronosyltransferase GumK N-terminal" evidence="1">
    <location>
        <begin position="38"/>
        <end position="149"/>
    </location>
</feature>
<dbReference type="AlphaFoldDB" id="A0A7T8BAW3"/>
<dbReference type="InterPro" id="IPR054299">
    <property type="entry name" value="GumK_N"/>
</dbReference>
<organism evidence="2 3">
    <name type="scientific">Breznakiella homolactica</name>
    <dbReference type="NCBI Taxonomy" id="2798577"/>
    <lineage>
        <taxon>Bacteria</taxon>
        <taxon>Pseudomonadati</taxon>
        <taxon>Spirochaetota</taxon>
        <taxon>Spirochaetia</taxon>
        <taxon>Spirochaetales</taxon>
        <taxon>Breznakiellaceae</taxon>
        <taxon>Breznakiella</taxon>
    </lineage>
</organism>
<name>A0A7T8BAW3_9SPIR</name>
<keyword evidence="3" id="KW-1185">Reference proteome</keyword>
<accession>A0A7T8BAW3</accession>
<reference evidence="2" key="1">
    <citation type="submission" date="2021-01" db="EMBL/GenBank/DDBJ databases">
        <title>Description of Breznakiella homolactica.</title>
        <authorList>
            <person name="Song Y."/>
            <person name="Brune A."/>
        </authorList>
    </citation>
    <scope>NUCLEOTIDE SEQUENCE</scope>
    <source>
        <strain evidence="2">RmG30</strain>
    </source>
</reference>
<sequence>MNREQINPGIIKKLKKGVSYKIIQSQDNYSVDTKSTTDTASTASILNITLPTFRLPDAAGKLLPDFLMNFFLRTSLQSFNRFSRKFLAGTDCFVFESCEGIALIDKIKKRFPGAKIVYRPSDPMVYGGVPERVKKLERIMLFAADLVLLVNEEGLSAYRKELPEFDCRVSYKILSNGIDIESYKKSYPVPDILRRNNTILYVGAWGVEWELLFRAADATPDFNYIVVCPNYPPKQIKKKSLQYKNLLYVPGIPPAEVPAWITNCSVVMVPYETGFYEDRPLGITAKYYQAMAAGKPIVAYHDTPKLAESGVCVTYSYDDFIAAVKVAAAEHTKNYSFNLEGREWKAITERFLDEIAAL</sequence>
<evidence type="ECO:0000313" key="2">
    <source>
        <dbReference type="EMBL" id="QQO09801.1"/>
    </source>
</evidence>
<evidence type="ECO:0000313" key="3">
    <source>
        <dbReference type="Proteomes" id="UP000595917"/>
    </source>
</evidence>
<dbReference type="Gene3D" id="3.40.50.11010">
    <property type="match status" value="1"/>
</dbReference>
<dbReference type="Proteomes" id="UP000595917">
    <property type="component" value="Chromosome"/>
</dbReference>
<dbReference type="KEGG" id="bhc:JFL75_02510"/>
<dbReference type="EMBL" id="CP067089">
    <property type="protein sequence ID" value="QQO09801.1"/>
    <property type="molecule type" value="Genomic_DNA"/>
</dbReference>
<dbReference type="SUPFAM" id="SSF53756">
    <property type="entry name" value="UDP-Glycosyltransferase/glycogen phosphorylase"/>
    <property type="match status" value="1"/>
</dbReference>
<dbReference type="Gene3D" id="3.40.50.2000">
    <property type="entry name" value="Glycogen Phosphorylase B"/>
    <property type="match status" value="1"/>
</dbReference>
<proteinExistence type="predicted"/>